<feature type="region of interest" description="Disordered" evidence="6">
    <location>
        <begin position="1"/>
        <end position="35"/>
    </location>
</feature>
<accession>A0A9P6W7U6</accession>
<dbReference type="InterPro" id="IPR012901">
    <property type="entry name" value="CARME"/>
</dbReference>
<feature type="compositionally biased region" description="Basic and acidic residues" evidence="6">
    <location>
        <begin position="1"/>
        <end position="12"/>
    </location>
</feature>
<dbReference type="GO" id="GO:0030735">
    <property type="term" value="F:carnosine N-methyltransferase activity"/>
    <property type="evidence" value="ECO:0007669"/>
    <property type="project" value="UniProtKB-EC"/>
</dbReference>
<feature type="compositionally biased region" description="Low complexity" evidence="6">
    <location>
        <begin position="691"/>
        <end position="708"/>
    </location>
</feature>
<dbReference type="SMART" id="SM00474">
    <property type="entry name" value="35EXOc"/>
    <property type="match status" value="1"/>
</dbReference>
<evidence type="ECO:0000256" key="5">
    <source>
        <dbReference type="ARBA" id="ARBA00022691"/>
    </source>
</evidence>
<dbReference type="InterPro" id="IPR002562">
    <property type="entry name" value="3'-5'_exonuclease_dom"/>
</dbReference>
<dbReference type="GO" id="GO:0006139">
    <property type="term" value="P:nucleobase-containing compound metabolic process"/>
    <property type="evidence" value="ECO:0007669"/>
    <property type="project" value="InterPro"/>
</dbReference>
<dbReference type="InterPro" id="IPR012337">
    <property type="entry name" value="RNaseH-like_sf"/>
</dbReference>
<keyword evidence="3" id="KW-0489">Methyltransferase</keyword>
<dbReference type="SUPFAM" id="SSF53335">
    <property type="entry name" value="S-adenosyl-L-methionine-dependent methyltransferases"/>
    <property type="match status" value="1"/>
</dbReference>
<dbReference type="GO" id="GO:0008408">
    <property type="term" value="F:3'-5' exonuclease activity"/>
    <property type="evidence" value="ECO:0007669"/>
    <property type="project" value="InterPro"/>
</dbReference>
<evidence type="ECO:0000313" key="9">
    <source>
        <dbReference type="Proteomes" id="UP000777482"/>
    </source>
</evidence>
<feature type="compositionally biased region" description="Pro residues" evidence="6">
    <location>
        <begin position="817"/>
        <end position="835"/>
    </location>
</feature>
<comment type="caution">
    <text evidence="8">The sequence shown here is derived from an EMBL/GenBank/DDBJ whole genome shotgun (WGS) entry which is preliminary data.</text>
</comment>
<proteinExistence type="inferred from homology"/>
<dbReference type="PANTHER" id="PTHR12303">
    <property type="entry name" value="CARNOSINE N-METHYLTRANSFERASE"/>
    <property type="match status" value="1"/>
</dbReference>
<dbReference type="InterPro" id="IPR036397">
    <property type="entry name" value="RNaseH_sf"/>
</dbReference>
<evidence type="ECO:0000256" key="2">
    <source>
        <dbReference type="ARBA" id="ARBA00012003"/>
    </source>
</evidence>
<keyword evidence="5" id="KW-0949">S-adenosyl-L-methionine</keyword>
<dbReference type="SUPFAM" id="SSF53098">
    <property type="entry name" value="Ribonuclease H-like"/>
    <property type="match status" value="1"/>
</dbReference>
<evidence type="ECO:0000256" key="6">
    <source>
        <dbReference type="SAM" id="MobiDB-lite"/>
    </source>
</evidence>
<feature type="domain" description="3'-5' exonuclease" evidence="7">
    <location>
        <begin position="885"/>
        <end position="1063"/>
    </location>
</feature>
<organism evidence="8 9">
    <name type="scientific">Rhodotorula mucilaginosa</name>
    <name type="common">Yeast</name>
    <name type="synonym">Rhodotorula rubra</name>
    <dbReference type="NCBI Taxonomy" id="5537"/>
    <lineage>
        <taxon>Eukaryota</taxon>
        <taxon>Fungi</taxon>
        <taxon>Dikarya</taxon>
        <taxon>Basidiomycota</taxon>
        <taxon>Pucciniomycotina</taxon>
        <taxon>Microbotryomycetes</taxon>
        <taxon>Sporidiobolales</taxon>
        <taxon>Sporidiobolaceae</taxon>
        <taxon>Rhodotorula</taxon>
    </lineage>
</organism>
<gene>
    <name evidence="8" type="ORF">C6P46_001167</name>
</gene>
<feature type="compositionally biased region" description="Basic and acidic residues" evidence="6">
    <location>
        <begin position="531"/>
        <end position="543"/>
    </location>
</feature>
<keyword evidence="4" id="KW-0808">Transferase</keyword>
<dbReference type="Pfam" id="PF01612">
    <property type="entry name" value="DNA_pol_A_exo1"/>
    <property type="match status" value="1"/>
</dbReference>
<feature type="compositionally biased region" description="Polar residues" evidence="6">
    <location>
        <begin position="594"/>
        <end position="606"/>
    </location>
</feature>
<dbReference type="OrthoDB" id="978at2759"/>
<protein>
    <recommendedName>
        <fullName evidence="2">carnosine N-methyltransferase</fullName>
        <ecNumber evidence="2">2.1.1.22</ecNumber>
    </recommendedName>
</protein>
<dbReference type="Gene3D" id="3.40.50.150">
    <property type="entry name" value="Vaccinia Virus protein VP39"/>
    <property type="match status" value="1"/>
</dbReference>
<evidence type="ECO:0000256" key="1">
    <source>
        <dbReference type="ARBA" id="ARBA00010086"/>
    </source>
</evidence>
<dbReference type="AlphaFoldDB" id="A0A9P6W7U6"/>
<evidence type="ECO:0000256" key="4">
    <source>
        <dbReference type="ARBA" id="ARBA00022679"/>
    </source>
</evidence>
<dbReference type="PANTHER" id="PTHR12303:SF6">
    <property type="entry name" value="CARNOSINE N-METHYLTRANSFERASE"/>
    <property type="match status" value="1"/>
</dbReference>
<feature type="region of interest" description="Disordered" evidence="6">
    <location>
        <begin position="488"/>
        <end position="606"/>
    </location>
</feature>
<feature type="region of interest" description="Disordered" evidence="6">
    <location>
        <begin position="464"/>
        <end position="483"/>
    </location>
</feature>
<evidence type="ECO:0000256" key="3">
    <source>
        <dbReference type="ARBA" id="ARBA00022603"/>
    </source>
</evidence>
<dbReference type="Gene3D" id="3.30.420.10">
    <property type="entry name" value="Ribonuclease H-like superfamily/Ribonuclease H"/>
    <property type="match status" value="1"/>
</dbReference>
<dbReference type="CDD" id="cd06141">
    <property type="entry name" value="WRN_exo"/>
    <property type="match status" value="1"/>
</dbReference>
<feature type="region of interest" description="Disordered" evidence="6">
    <location>
        <begin position="674"/>
        <end position="709"/>
    </location>
</feature>
<feature type="region of interest" description="Disordered" evidence="6">
    <location>
        <begin position="744"/>
        <end position="843"/>
    </location>
</feature>
<sequence>MHGHMHGEDAHAHSHGSASTHDHAPSGADSEAQHQATVQATFDSYRQASLSANQRRRADYYALPKLHRELLGDYSALLREIDEKLLQNADLVQKMIDENPFPPPPDAALDAPAPTDADHDRLRSTLRQCVRDWSESGKYERDTTYGPILEHLESHYSDLTSDARAEIRVLVPGAGLGRLAWEIVRRGFSCQANEFSLHMLIASAYILNHAPEPNSIPLYPYLHSLSNIRSREDLLTPCYLPDVNPNEIAGGPADFSFAAGDFLEVYGDAPGSWDVCVTCFFLDTARNVVEYLQTIHGLLKPGGLWINCGPTLWHFENDRDASSLELPLEDVKAVARKIGFEISNEREVKTCYTTNPRSLLQHQYTAAFWTARKFIVELVTLSAEYSAAFVTRSSRRTDDLSLLKTAVRFLSLVHPPSARLLDCEHAHLNGCGDPLRLSKQRLAAYVAPPDPQLSPLWRRCSSASSNIDSADEGQQQQQQRHAVIASVDAGGSSGGAGDEMASESQTARRGGGDREWQTGDPIRFAFGQAKAARDEASRPRPREVGVSPVKKQARTASPSHRQLGTQSSPVSWTPKSWNASSATAPSSPAIVSSGAQTKAQAPSTSQVIPRWTQEDLDLLVEGIDFDDDFVREFEQDAVRTSQHSTKQPVTLSQEELDALVAGIDFTQDIELEEEAGSNAPQTPEAPERHASGSSASPRSPTTSATPASILGDLSRTSSLLEILSQQSPAELRRQYSTVSAIDLCSSSPEVSEKRPSDVAPPATSSRTSPRVAVMEQSDEEEIVIISRRRRDAASTAEAAEDTDLRPPPVPGFFARPPTMPPPPLARAPPSPPPREPAPRRPADARALARFKRDSKASDHAERQAQFRQRWPRTFSYKSWNKDARLVYTSDEAVVEQELDKMTGPLGFDLEWDSFSGYRTQGKTALAQICDEKTILLVHIAKMKRFPPALQKLAEDPMRIKLGVQIAGDASKLQRDFSIRSRGTLDINAVVHHYDPSRYVGRQRKGLIGLQELTGLYLDQFLRKETTVRTGRWSAALDAQQMEYAANDVYASVQVVRQIQTLASVSPERIEDELIELSLRPFNHWSGVGPVGVPAVAPSSPRPPAAINTKPQSAPDAPAPAPAVPTTPEEVLSQRKFEAFSLFHRHELPLAEVTTRMSATRPVKPVTVVWNLLNAHATLEEHEISVAWDLSRLVAAMDEIGDWPERMLEEHGTLAGGLREKHAARVSE</sequence>
<dbReference type="EC" id="2.1.1.22" evidence="2"/>
<dbReference type="Pfam" id="PF07942">
    <property type="entry name" value="CARME"/>
    <property type="match status" value="1"/>
</dbReference>
<dbReference type="GO" id="GO:0003676">
    <property type="term" value="F:nucleic acid binding"/>
    <property type="evidence" value="ECO:0007669"/>
    <property type="project" value="InterPro"/>
</dbReference>
<name>A0A9P6W7U6_RHOMI</name>
<dbReference type="EMBL" id="PUHQ01000013">
    <property type="protein sequence ID" value="KAG0664571.1"/>
    <property type="molecule type" value="Genomic_DNA"/>
</dbReference>
<dbReference type="InterPro" id="IPR029063">
    <property type="entry name" value="SAM-dependent_MTases_sf"/>
</dbReference>
<keyword evidence="9" id="KW-1185">Reference proteome</keyword>
<feature type="compositionally biased region" description="Polar residues" evidence="6">
    <location>
        <begin position="554"/>
        <end position="575"/>
    </location>
</feature>
<evidence type="ECO:0000259" key="7">
    <source>
        <dbReference type="SMART" id="SM00474"/>
    </source>
</evidence>
<comment type="similarity">
    <text evidence="1">Belongs to the carnosine N-methyltransferase family.</text>
</comment>
<dbReference type="Proteomes" id="UP000777482">
    <property type="component" value="Unassembled WGS sequence"/>
</dbReference>
<dbReference type="SMART" id="SM01296">
    <property type="entry name" value="N2227"/>
    <property type="match status" value="1"/>
</dbReference>
<dbReference type="GO" id="GO:0032259">
    <property type="term" value="P:methylation"/>
    <property type="evidence" value="ECO:0007669"/>
    <property type="project" value="UniProtKB-KW"/>
</dbReference>
<feature type="compositionally biased region" description="Low complexity" evidence="6">
    <location>
        <begin position="576"/>
        <end position="593"/>
    </location>
</feature>
<feature type="compositionally biased region" description="Low complexity" evidence="6">
    <location>
        <begin position="474"/>
        <end position="483"/>
    </location>
</feature>
<feature type="region of interest" description="Disordered" evidence="6">
    <location>
        <begin position="1095"/>
        <end position="1125"/>
    </location>
</feature>
<evidence type="ECO:0000313" key="8">
    <source>
        <dbReference type="EMBL" id="KAG0664571.1"/>
    </source>
</evidence>
<reference evidence="8 9" key="1">
    <citation type="submission" date="2020-11" db="EMBL/GenBank/DDBJ databases">
        <title>Kefir isolates.</title>
        <authorList>
            <person name="Marcisauskas S."/>
            <person name="Kim Y."/>
            <person name="Blasche S."/>
        </authorList>
    </citation>
    <scope>NUCLEOTIDE SEQUENCE [LARGE SCALE GENOMIC DNA]</scope>
    <source>
        <strain evidence="8 9">KR</strain>
    </source>
</reference>